<organism evidence="2 3">
    <name type="scientific">Somion occarium</name>
    <dbReference type="NCBI Taxonomy" id="3059160"/>
    <lineage>
        <taxon>Eukaryota</taxon>
        <taxon>Fungi</taxon>
        <taxon>Dikarya</taxon>
        <taxon>Basidiomycota</taxon>
        <taxon>Agaricomycotina</taxon>
        <taxon>Agaricomycetes</taxon>
        <taxon>Polyporales</taxon>
        <taxon>Cerrenaceae</taxon>
        <taxon>Somion</taxon>
    </lineage>
</organism>
<evidence type="ECO:0000313" key="2">
    <source>
        <dbReference type="EMBL" id="CAL1699957.1"/>
    </source>
</evidence>
<dbReference type="Pfam" id="PF00149">
    <property type="entry name" value="Metallophos"/>
    <property type="match status" value="1"/>
</dbReference>
<reference evidence="3" key="1">
    <citation type="submission" date="2024-04" db="EMBL/GenBank/DDBJ databases">
        <authorList>
            <person name="Shaw F."/>
            <person name="Minotto A."/>
        </authorList>
    </citation>
    <scope>NUCLEOTIDE SEQUENCE [LARGE SCALE GENOMIC DNA]</scope>
</reference>
<keyword evidence="3" id="KW-1185">Reference proteome</keyword>
<dbReference type="Proteomes" id="UP001497453">
    <property type="component" value="Chromosome 2"/>
</dbReference>
<dbReference type="InterPro" id="IPR051693">
    <property type="entry name" value="UPF0046_metallophosphoest"/>
</dbReference>
<dbReference type="InterPro" id="IPR029052">
    <property type="entry name" value="Metallo-depent_PP-like"/>
</dbReference>
<name>A0ABP1D0K8_9APHY</name>
<dbReference type="PANTHER" id="PTHR12905:SF0">
    <property type="entry name" value="CALCINEURIN-LIKE PHOSPHOESTERASE DOMAIN-CONTAINING PROTEIN"/>
    <property type="match status" value="1"/>
</dbReference>
<protein>
    <recommendedName>
        <fullName evidence="1">Calcineurin-like phosphoesterase domain-containing protein</fullName>
    </recommendedName>
</protein>
<dbReference type="CDD" id="cd07379">
    <property type="entry name" value="MPP_239FB"/>
    <property type="match status" value="1"/>
</dbReference>
<sequence length="320" mass="36492">MSTEQNTVPSTISSDTAVVHTQYDMDNVPTVPGPGWTRFICISDTHSRTFQIPPGDVLLHGGDLTQTGTFKQFESTVNWLKGLPHPKKIIIAGNHDLSLDHHDEWYDTHYQRWHGQEKEDVQAIRELLVGREAKASGLVYLQEEVFQFRTKENGRLWSVYGSPWSPYFAGWGFNYRRNEAQRFVSAIPKSDIMYVISDYSRHILVWSRSRRYHSLTHGPPFGIFDRVTAGDRVGCEALADRLVELRPRLHVFGHIHEDHGAVVHEWPSHEHDISSGAMTVDGEVRTVFVNAANWPMGPKACPQASEQSSEWVHTLLSLWI</sequence>
<evidence type="ECO:0000259" key="1">
    <source>
        <dbReference type="Pfam" id="PF00149"/>
    </source>
</evidence>
<gene>
    <name evidence="2" type="ORF">GFSPODELE1_LOCUS2934</name>
</gene>
<accession>A0ABP1D0K8</accession>
<evidence type="ECO:0000313" key="3">
    <source>
        <dbReference type="Proteomes" id="UP001497453"/>
    </source>
</evidence>
<dbReference type="Gene3D" id="3.60.21.10">
    <property type="match status" value="1"/>
</dbReference>
<dbReference type="InterPro" id="IPR004843">
    <property type="entry name" value="Calcineurin-like_PHP"/>
</dbReference>
<dbReference type="PANTHER" id="PTHR12905">
    <property type="entry name" value="METALLOPHOSPHOESTERASE"/>
    <property type="match status" value="1"/>
</dbReference>
<proteinExistence type="predicted"/>
<dbReference type="SUPFAM" id="SSF56300">
    <property type="entry name" value="Metallo-dependent phosphatases"/>
    <property type="match status" value="1"/>
</dbReference>
<dbReference type="EMBL" id="OZ037945">
    <property type="protein sequence ID" value="CAL1699957.1"/>
    <property type="molecule type" value="Genomic_DNA"/>
</dbReference>
<feature type="domain" description="Calcineurin-like phosphoesterase" evidence="1">
    <location>
        <begin position="38"/>
        <end position="257"/>
    </location>
</feature>